<evidence type="ECO:0000256" key="2">
    <source>
        <dbReference type="SAM" id="MobiDB-lite"/>
    </source>
</evidence>
<feature type="region of interest" description="Disordered" evidence="2">
    <location>
        <begin position="156"/>
        <end position="200"/>
    </location>
</feature>
<feature type="coiled-coil region" evidence="1">
    <location>
        <begin position="12"/>
        <end position="64"/>
    </location>
</feature>
<feature type="compositionally biased region" description="Low complexity" evidence="2">
    <location>
        <begin position="176"/>
        <end position="187"/>
    </location>
</feature>
<gene>
    <name evidence="3" type="ORF">NTJ_06444</name>
</gene>
<keyword evidence="4" id="KW-1185">Reference proteome</keyword>
<evidence type="ECO:0000313" key="3">
    <source>
        <dbReference type="EMBL" id="BES93635.1"/>
    </source>
</evidence>
<keyword evidence="1" id="KW-0175">Coiled coil</keyword>
<organism evidence="3 4">
    <name type="scientific">Nesidiocoris tenuis</name>
    <dbReference type="NCBI Taxonomy" id="355587"/>
    <lineage>
        <taxon>Eukaryota</taxon>
        <taxon>Metazoa</taxon>
        <taxon>Ecdysozoa</taxon>
        <taxon>Arthropoda</taxon>
        <taxon>Hexapoda</taxon>
        <taxon>Insecta</taxon>
        <taxon>Pterygota</taxon>
        <taxon>Neoptera</taxon>
        <taxon>Paraneoptera</taxon>
        <taxon>Hemiptera</taxon>
        <taxon>Heteroptera</taxon>
        <taxon>Panheteroptera</taxon>
        <taxon>Cimicomorpha</taxon>
        <taxon>Miridae</taxon>
        <taxon>Dicyphina</taxon>
        <taxon>Nesidiocoris</taxon>
    </lineage>
</organism>
<sequence length="200" mass="22754">MEKKIDAILSKMDTMEKRMSNFESAMSNLEANMSTLNTQVLHDVKQLSDRMDGHQQSIEFLERKVRQRNLIVFGLPESVDPLEAQVLSLFKEVLRVPCSTDELEYTGRLGKQSNRNRPVLVEFVSFKKKQEIYARRADLPEGLHIRNDIAPSVRARWAEERQGAQSKNSKRDRPLSGSSGSSVNSPNPKQPVKKPNPPPK</sequence>
<evidence type="ECO:0000313" key="4">
    <source>
        <dbReference type="Proteomes" id="UP001307889"/>
    </source>
</evidence>
<evidence type="ECO:0000256" key="1">
    <source>
        <dbReference type="SAM" id="Coils"/>
    </source>
</evidence>
<dbReference type="Gene3D" id="1.20.5.340">
    <property type="match status" value="1"/>
</dbReference>
<name>A0ABN7AN37_9HEMI</name>
<proteinExistence type="predicted"/>
<reference evidence="3 4" key="1">
    <citation type="submission" date="2023-09" db="EMBL/GenBank/DDBJ databases">
        <title>Nesidiocoris tenuis whole genome shotgun sequence.</title>
        <authorList>
            <person name="Shibata T."/>
            <person name="Shimoda M."/>
            <person name="Kobayashi T."/>
            <person name="Uehara T."/>
        </authorList>
    </citation>
    <scope>NUCLEOTIDE SEQUENCE [LARGE SCALE GENOMIC DNA]</scope>
    <source>
        <strain evidence="3 4">Japan</strain>
    </source>
</reference>
<dbReference type="Proteomes" id="UP001307889">
    <property type="component" value="Chromosome 4"/>
</dbReference>
<accession>A0ABN7AN37</accession>
<evidence type="ECO:0008006" key="5">
    <source>
        <dbReference type="Google" id="ProtNLM"/>
    </source>
</evidence>
<dbReference type="PANTHER" id="PTHR37445">
    <property type="entry name" value="PROTEIN CBG24663"/>
    <property type="match status" value="1"/>
</dbReference>
<dbReference type="PANTHER" id="PTHR37445:SF3">
    <property type="entry name" value="ZINC FINGER PHD-TYPE DOMAIN-CONTAINING PROTEIN"/>
    <property type="match status" value="1"/>
</dbReference>
<protein>
    <recommendedName>
        <fullName evidence="5">RRM domain-containing protein</fullName>
    </recommendedName>
</protein>
<dbReference type="EMBL" id="AP028912">
    <property type="protein sequence ID" value="BES93635.1"/>
    <property type="molecule type" value="Genomic_DNA"/>
</dbReference>